<evidence type="ECO:0000313" key="1">
    <source>
        <dbReference type="EMBL" id="KKK52279.1"/>
    </source>
</evidence>
<sequence>MSLTQDSNERKEIPIFSGFISYFPDAIAAVASHSFKSNEKHNPGEPLHWARDKSTDQLDALARHLTELGMLEANPEIMGKIELLKAIVWRGMAELQLTIEVANTPMILQQGNDPLYTGPQARKVRVCDGMGCDS</sequence>
<evidence type="ECO:0008006" key="2">
    <source>
        <dbReference type="Google" id="ProtNLM"/>
    </source>
</evidence>
<reference evidence="1" key="1">
    <citation type="journal article" date="2015" name="Nature">
        <title>Complex archaea that bridge the gap between prokaryotes and eukaryotes.</title>
        <authorList>
            <person name="Spang A."/>
            <person name="Saw J.H."/>
            <person name="Jorgensen S.L."/>
            <person name="Zaremba-Niedzwiedzka K."/>
            <person name="Martijn J."/>
            <person name="Lind A.E."/>
            <person name="van Eijk R."/>
            <person name="Schleper C."/>
            <person name="Guy L."/>
            <person name="Ettema T.J."/>
        </authorList>
    </citation>
    <scope>NUCLEOTIDE SEQUENCE</scope>
</reference>
<proteinExistence type="predicted"/>
<dbReference type="AlphaFoldDB" id="A0A0F8YDT8"/>
<dbReference type="EMBL" id="LAZR01067100">
    <property type="protein sequence ID" value="KKK52279.1"/>
    <property type="molecule type" value="Genomic_DNA"/>
</dbReference>
<gene>
    <name evidence="1" type="ORF">LCGC14_3106520</name>
</gene>
<comment type="caution">
    <text evidence="1">The sequence shown here is derived from an EMBL/GenBank/DDBJ whole genome shotgun (WGS) entry which is preliminary data.</text>
</comment>
<accession>A0A0F8YDT8</accession>
<protein>
    <recommendedName>
        <fullName evidence="2">dATP/dGTP diphosphohydrolase N-terminal domain-containing protein</fullName>
    </recommendedName>
</protein>
<name>A0A0F8YDT8_9ZZZZ</name>
<organism evidence="1">
    <name type="scientific">marine sediment metagenome</name>
    <dbReference type="NCBI Taxonomy" id="412755"/>
    <lineage>
        <taxon>unclassified sequences</taxon>
        <taxon>metagenomes</taxon>
        <taxon>ecological metagenomes</taxon>
    </lineage>
</organism>